<comment type="similarity">
    <text evidence="1">Belongs to the SorC transcriptional regulatory family.</text>
</comment>
<reference evidence="6 7" key="1">
    <citation type="submission" date="2019-05" db="EMBL/GenBank/DDBJ databases">
        <title>Genome sequence of Cellulomonas hominis strain CS1.</title>
        <authorList>
            <person name="Belmont J."/>
            <person name="Maclea K.S."/>
        </authorList>
    </citation>
    <scope>NUCLEOTIDE SEQUENCE [LARGE SCALE GENOMIC DNA]</scope>
    <source>
        <strain evidence="6 7">CS1</strain>
    </source>
</reference>
<dbReference type="PANTHER" id="PTHR34294">
    <property type="entry name" value="TRANSCRIPTIONAL REGULATOR-RELATED"/>
    <property type="match status" value="1"/>
</dbReference>
<dbReference type="EMBL" id="SZYE01000047">
    <property type="protein sequence ID" value="TKR24040.1"/>
    <property type="molecule type" value="Genomic_DNA"/>
</dbReference>
<sequence length="343" mass="35451">MSVSPGRRRGPVGASDQTRLMAKIALMYHERGARQTEIAQELHVSQSKVSRLLARAAEVGIVRTIVTVPAGVHTDLEEALERRYGLAEAVVVDVSGDEGEVTPALGSGLATYLDATLTGGEVVGISSWSATLLAAAAAMRRSPARVVDQVIQIVGGVGESRVQVQASRLISLFADATGAEPVFMPAPGVLGSPSARQVLVEDPAVAAVMESWGGLTTALVGIGSLQPSPLLRESGNSVAERDADELRAAGAVGDICLRYLDADGAVVRSDFDARVVGIDPERFRAIPRRIGVAGGERKHDAILGALRGGWLTVLVTDVGTATRLAAADGPPAGAEPAPADARP</sequence>
<dbReference type="OrthoDB" id="186585at2"/>
<protein>
    <submittedName>
        <fullName evidence="6">Sugar-binding transcriptional regulator</fullName>
    </submittedName>
</protein>
<dbReference type="SUPFAM" id="SSF100950">
    <property type="entry name" value="NagB/RpiA/CoA transferase-like"/>
    <property type="match status" value="1"/>
</dbReference>
<dbReference type="GO" id="GO:0030246">
    <property type="term" value="F:carbohydrate binding"/>
    <property type="evidence" value="ECO:0007669"/>
    <property type="project" value="InterPro"/>
</dbReference>
<dbReference type="SUPFAM" id="SSF46689">
    <property type="entry name" value="Homeodomain-like"/>
    <property type="match status" value="1"/>
</dbReference>
<evidence type="ECO:0000256" key="2">
    <source>
        <dbReference type="ARBA" id="ARBA00023015"/>
    </source>
</evidence>
<keyword evidence="3" id="KW-0238">DNA-binding</keyword>
<proteinExistence type="inferred from homology"/>
<evidence type="ECO:0000256" key="1">
    <source>
        <dbReference type="ARBA" id="ARBA00010466"/>
    </source>
</evidence>
<dbReference type="InterPro" id="IPR037171">
    <property type="entry name" value="NagB/RpiA_transferase-like"/>
</dbReference>
<dbReference type="PANTHER" id="PTHR34294:SF1">
    <property type="entry name" value="TRANSCRIPTIONAL REGULATOR LSRR"/>
    <property type="match status" value="1"/>
</dbReference>
<evidence type="ECO:0000259" key="5">
    <source>
        <dbReference type="Pfam" id="PF04198"/>
    </source>
</evidence>
<name>A0A7Z8K031_9CELL</name>
<evidence type="ECO:0000313" key="6">
    <source>
        <dbReference type="EMBL" id="TKR24040.1"/>
    </source>
</evidence>
<dbReference type="Gene3D" id="1.10.10.60">
    <property type="entry name" value="Homeodomain-like"/>
    <property type="match status" value="1"/>
</dbReference>
<dbReference type="GO" id="GO:0003677">
    <property type="term" value="F:DNA binding"/>
    <property type="evidence" value="ECO:0007669"/>
    <property type="project" value="UniProtKB-KW"/>
</dbReference>
<dbReference type="Proteomes" id="UP000308121">
    <property type="component" value="Unassembled WGS sequence"/>
</dbReference>
<feature type="domain" description="Sugar-binding" evidence="5">
    <location>
        <begin position="74"/>
        <end position="324"/>
    </location>
</feature>
<evidence type="ECO:0000256" key="3">
    <source>
        <dbReference type="ARBA" id="ARBA00023125"/>
    </source>
</evidence>
<evidence type="ECO:0000256" key="4">
    <source>
        <dbReference type="ARBA" id="ARBA00023163"/>
    </source>
</evidence>
<organism evidence="6 7">
    <name type="scientific">Cellulomonas hominis</name>
    <dbReference type="NCBI Taxonomy" id="156981"/>
    <lineage>
        <taxon>Bacteria</taxon>
        <taxon>Bacillati</taxon>
        <taxon>Actinomycetota</taxon>
        <taxon>Actinomycetes</taxon>
        <taxon>Micrococcales</taxon>
        <taxon>Cellulomonadaceae</taxon>
        <taxon>Cellulomonas</taxon>
    </lineage>
</organism>
<comment type="caution">
    <text evidence="6">The sequence shown here is derived from an EMBL/GenBank/DDBJ whole genome shotgun (WGS) entry which is preliminary data.</text>
</comment>
<evidence type="ECO:0000313" key="7">
    <source>
        <dbReference type="Proteomes" id="UP000308121"/>
    </source>
</evidence>
<dbReference type="InterPro" id="IPR051054">
    <property type="entry name" value="SorC_transcr_regulators"/>
</dbReference>
<dbReference type="AlphaFoldDB" id="A0A7Z8K031"/>
<keyword evidence="4" id="KW-0804">Transcription</keyword>
<gene>
    <name evidence="6" type="ORF">FA014_08120</name>
</gene>
<dbReference type="Gene3D" id="3.40.50.1360">
    <property type="match status" value="1"/>
</dbReference>
<keyword evidence="2" id="KW-0805">Transcription regulation</keyword>
<dbReference type="Pfam" id="PF04198">
    <property type="entry name" value="Sugar-bind"/>
    <property type="match status" value="1"/>
</dbReference>
<dbReference type="InterPro" id="IPR007324">
    <property type="entry name" value="Sugar-bd_dom_put"/>
</dbReference>
<dbReference type="RefSeq" id="WP_154729191.1">
    <property type="nucleotide sequence ID" value="NZ_SZYE01000047.1"/>
</dbReference>
<dbReference type="InterPro" id="IPR009057">
    <property type="entry name" value="Homeodomain-like_sf"/>
</dbReference>
<accession>A0A7Z8K031</accession>